<comment type="subunit">
    <text evidence="1 7">Homotetramer.</text>
</comment>
<comment type="pathway">
    <text evidence="7">Nitrogen metabolism; (S)-allantoin degradation; allantoate from (S)-allantoin: step 1/1.</text>
</comment>
<dbReference type="SUPFAM" id="SSF51556">
    <property type="entry name" value="Metallo-dependent hydrolases"/>
    <property type="match status" value="1"/>
</dbReference>
<keyword evidence="4 7" id="KW-0378">Hydrolase</keyword>
<feature type="binding site" evidence="7">
    <location>
        <position position="62"/>
    </location>
    <ligand>
        <name>Zn(2+)</name>
        <dbReference type="ChEBI" id="CHEBI:29105"/>
        <label>1</label>
    </ligand>
</feature>
<feature type="binding site" evidence="7">
    <location>
        <position position="242"/>
    </location>
    <ligand>
        <name>Zn(2+)</name>
        <dbReference type="ChEBI" id="CHEBI:29105"/>
        <label>2</label>
    </ligand>
</feature>
<dbReference type="EC" id="3.5.2.5" evidence="7"/>
<comment type="function">
    <text evidence="6 7">Catalyzes the conversion of allantoin (5-ureidohydantoin) to allantoic acid by hydrolytic cleavage of the five-member hydantoin ring.</text>
</comment>
<comment type="similarity">
    <text evidence="7">Belongs to the metallo-dependent hydrolases superfamily. Allantoinase family.</text>
</comment>
<dbReference type="UniPathway" id="UPA00395">
    <property type="reaction ID" value="UER00653"/>
</dbReference>
<evidence type="ECO:0000259" key="9">
    <source>
        <dbReference type="Pfam" id="PF00449"/>
    </source>
</evidence>
<dbReference type="GO" id="GO:0050897">
    <property type="term" value="F:cobalt ion binding"/>
    <property type="evidence" value="ECO:0007669"/>
    <property type="project" value="InterPro"/>
</dbReference>
<keyword evidence="3 7" id="KW-0479">Metal-binding</keyword>
<dbReference type="GO" id="GO:0005737">
    <property type="term" value="C:cytoplasm"/>
    <property type="evidence" value="ECO:0007669"/>
    <property type="project" value="TreeGrafter"/>
</dbReference>
<evidence type="ECO:0000313" key="12">
    <source>
        <dbReference type="Proteomes" id="UP000075517"/>
    </source>
</evidence>
<keyword evidence="2 7" id="KW-0659">Purine metabolism</keyword>
<dbReference type="Pfam" id="PF01979">
    <property type="entry name" value="Amidohydro_1"/>
    <property type="match status" value="1"/>
</dbReference>
<dbReference type="NCBIfam" id="TIGR03178">
    <property type="entry name" value="allantoinase"/>
    <property type="match status" value="1"/>
</dbReference>
<evidence type="ECO:0000256" key="6">
    <source>
        <dbReference type="ARBA" id="ARBA00058805"/>
    </source>
</evidence>
<dbReference type="PANTHER" id="PTHR43668:SF4">
    <property type="entry name" value="ALLANTOINASE"/>
    <property type="match status" value="1"/>
</dbReference>
<proteinExistence type="inferred from homology"/>
<reference evidence="11 12" key="1">
    <citation type="submission" date="2016-01" db="EMBL/GenBank/DDBJ databases">
        <title>Draft Genome Sequences of Seven Thermophilic Sporeformers Isolated from Foods.</title>
        <authorList>
            <person name="Berendsen E.M."/>
            <person name="Wells-Bennik M.H."/>
            <person name="Krawcyk A.O."/>
            <person name="De Jong A."/>
            <person name="Holsappel S."/>
            <person name="Eijlander R.T."/>
            <person name="Kuipers O.P."/>
        </authorList>
    </citation>
    <scope>NUCLEOTIDE SEQUENCE [LARGE SCALE GENOMIC DNA]</scope>
    <source>
        <strain evidence="11 12">B4114</strain>
    </source>
</reference>
<sequence>MQFDLIIKNGLVVFHDEVKKADIAIRDEKICGIGEEINGNGAEIVDAKGQYVLPGMIDIHVHICEPGRTEWEGFRTGSMALAAGGTTAYVDMPLNALPATTTKEALELKIKAAEGKNYIDYAFHGGLIPGNLAHLQELSDSGVVAFKCFLSTCGSDIPGDFKNVDDYTLYQGMKKLAELGHVLLIHAENPSITDRLAEEKIKQGKVTAKDYVDSRPVIAEVEAVKRSLLFARETGCKLHFVHISSREAVEEIVKARNEGQDVTLESCPHYFTLTVEQFEELGAIAKCAPPLRDEAEQKKLWEALKQGKIDMLASDHSPCPPEMKQSNTNNMFEVWGGISGCQNTVDLMFDEAVKRRHVPVPLFARMIATNPAKRFNLTTKGEIAISKDADIILIDPNRSYTVSDEHLYYRHKHSPYIGRTIHCQVTKTFVRGHLVYDVEKGILGKPVGQLLRSRKTLQSIG</sequence>
<dbReference type="InterPro" id="IPR032466">
    <property type="entry name" value="Metal_Hydrolase"/>
</dbReference>
<comment type="PTM">
    <text evidence="7">Carboxylation allows a single lysine to coordinate two zinc ions.</text>
</comment>
<keyword evidence="5 7" id="KW-0862">Zinc</keyword>
<dbReference type="EMBL" id="LQYY01000142">
    <property type="protein sequence ID" value="KYD31478.1"/>
    <property type="molecule type" value="Genomic_DNA"/>
</dbReference>
<dbReference type="Pfam" id="PF00449">
    <property type="entry name" value="Urease_alpha"/>
    <property type="match status" value="1"/>
</dbReference>
<dbReference type="HAMAP" id="MF_01645">
    <property type="entry name" value="Hydantoinase"/>
    <property type="match status" value="1"/>
</dbReference>
<dbReference type="InterPro" id="IPR011059">
    <property type="entry name" value="Metal-dep_hydrolase_composite"/>
</dbReference>
<evidence type="ECO:0000256" key="8">
    <source>
        <dbReference type="PIRSR" id="PIRSR611612-50"/>
    </source>
</evidence>
<evidence type="ECO:0000256" key="2">
    <source>
        <dbReference type="ARBA" id="ARBA00022631"/>
    </source>
</evidence>
<evidence type="ECO:0000256" key="5">
    <source>
        <dbReference type="ARBA" id="ARBA00022833"/>
    </source>
</evidence>
<feature type="binding site" evidence="7">
    <location>
        <position position="60"/>
    </location>
    <ligand>
        <name>Zn(2+)</name>
        <dbReference type="ChEBI" id="CHEBI:29105"/>
        <label>1</label>
    </ligand>
</feature>
<dbReference type="GO" id="GO:0006145">
    <property type="term" value="P:purine nucleobase catabolic process"/>
    <property type="evidence" value="ECO:0007669"/>
    <property type="project" value="TreeGrafter"/>
</dbReference>
<organism evidence="11 12">
    <name type="scientific">Geobacillus stearothermophilus</name>
    <name type="common">Bacillus stearothermophilus</name>
    <dbReference type="NCBI Taxonomy" id="1422"/>
    <lineage>
        <taxon>Bacteria</taxon>
        <taxon>Bacillati</taxon>
        <taxon>Bacillota</taxon>
        <taxon>Bacilli</taxon>
        <taxon>Bacillales</taxon>
        <taxon>Anoxybacillaceae</taxon>
        <taxon>Geobacillus</taxon>
    </lineage>
</organism>
<dbReference type="InterPro" id="IPR017593">
    <property type="entry name" value="Allantoinase"/>
</dbReference>
<protein>
    <recommendedName>
        <fullName evidence="7">Allantoinase</fullName>
        <ecNumber evidence="7">3.5.2.5</ecNumber>
    </recommendedName>
    <alternativeName>
        <fullName evidence="7">Allantoin-utilizing enzyme</fullName>
    </alternativeName>
</protein>
<comment type="caution">
    <text evidence="11">The sequence shown here is derived from an EMBL/GenBank/DDBJ whole genome shotgun (WGS) entry which is preliminary data.</text>
</comment>
<feature type="domain" description="Amidohydrolase-related" evidence="10">
    <location>
        <begin position="51"/>
        <end position="435"/>
    </location>
</feature>
<dbReference type="AlphaFoldDB" id="A0A150N491"/>
<comment type="PTM">
    <text evidence="8">Carbamylation allows a single lysine to coordinate two nickel ions.</text>
</comment>
<evidence type="ECO:0000256" key="4">
    <source>
        <dbReference type="ARBA" id="ARBA00022801"/>
    </source>
</evidence>
<dbReference type="RefSeq" id="WP_055358144.1">
    <property type="nucleotide sequence ID" value="NZ_LQYY01000142.1"/>
</dbReference>
<evidence type="ECO:0000259" key="10">
    <source>
        <dbReference type="Pfam" id="PF01979"/>
    </source>
</evidence>
<dbReference type="Gene3D" id="2.30.40.10">
    <property type="entry name" value="Urease, subunit C, domain 1"/>
    <property type="match status" value="1"/>
</dbReference>
<feature type="binding site" evidence="7">
    <location>
        <position position="315"/>
    </location>
    <ligand>
        <name>Zn(2+)</name>
        <dbReference type="ChEBI" id="CHEBI:29105"/>
        <label>1</label>
    </ligand>
</feature>
<dbReference type="GO" id="GO:0004038">
    <property type="term" value="F:allantoinase activity"/>
    <property type="evidence" value="ECO:0007669"/>
    <property type="project" value="UniProtKB-UniRule"/>
</dbReference>
<dbReference type="PATRIC" id="fig|1422.17.peg.1732"/>
<dbReference type="GO" id="GO:0008270">
    <property type="term" value="F:zinc ion binding"/>
    <property type="evidence" value="ECO:0007669"/>
    <property type="project" value="InterPro"/>
</dbReference>
<feature type="binding site" description="via carbamate group" evidence="7">
    <location>
        <position position="147"/>
    </location>
    <ligand>
        <name>Zn(2+)</name>
        <dbReference type="ChEBI" id="CHEBI:29105"/>
        <label>1</label>
    </ligand>
</feature>
<feature type="binding site" description="via carbamate group" evidence="7">
    <location>
        <position position="147"/>
    </location>
    <ligand>
        <name>Zn(2+)</name>
        <dbReference type="ChEBI" id="CHEBI:29105"/>
        <label>2</label>
    </ligand>
</feature>
<dbReference type="InterPro" id="IPR047604">
    <property type="entry name" value="Allantoinase_bact"/>
</dbReference>
<evidence type="ECO:0000313" key="11">
    <source>
        <dbReference type="EMBL" id="KYD31478.1"/>
    </source>
</evidence>
<dbReference type="Gene3D" id="3.20.20.140">
    <property type="entry name" value="Metal-dependent hydrolases"/>
    <property type="match status" value="1"/>
</dbReference>
<dbReference type="InterPro" id="IPR011612">
    <property type="entry name" value="Urease_alpha_N_dom"/>
</dbReference>
<dbReference type="SUPFAM" id="SSF51338">
    <property type="entry name" value="Composite domain of metallo-dependent hydrolases"/>
    <property type="match status" value="1"/>
</dbReference>
<feature type="binding site" evidence="7">
    <location>
        <position position="186"/>
    </location>
    <ligand>
        <name>Zn(2+)</name>
        <dbReference type="ChEBI" id="CHEBI:29105"/>
        <label>2</label>
    </ligand>
</feature>
<dbReference type="Proteomes" id="UP000075517">
    <property type="component" value="Unassembled WGS sequence"/>
</dbReference>
<dbReference type="InterPro" id="IPR006680">
    <property type="entry name" value="Amidohydro-rel"/>
</dbReference>
<dbReference type="PANTHER" id="PTHR43668">
    <property type="entry name" value="ALLANTOINASE"/>
    <property type="match status" value="1"/>
</dbReference>
<accession>A0A150N491</accession>
<comment type="cofactor">
    <cofactor evidence="7">
        <name>Zn(2+)</name>
        <dbReference type="ChEBI" id="CHEBI:29105"/>
    </cofactor>
    <text evidence="7">Binds 2 Zn(2+) ions per subunit.</text>
</comment>
<name>A0A150N491_GEOSE</name>
<feature type="domain" description="Urease alpha-subunit N-terminal" evidence="9">
    <location>
        <begin position="3"/>
        <end position="43"/>
    </location>
</feature>
<evidence type="ECO:0000256" key="1">
    <source>
        <dbReference type="ARBA" id="ARBA00011881"/>
    </source>
</evidence>
<evidence type="ECO:0000256" key="3">
    <source>
        <dbReference type="ARBA" id="ARBA00022723"/>
    </source>
</evidence>
<dbReference type="FunFam" id="3.20.20.140:FF:000013">
    <property type="entry name" value="Allantoinase"/>
    <property type="match status" value="1"/>
</dbReference>
<dbReference type="GO" id="GO:0000256">
    <property type="term" value="P:allantoin catabolic process"/>
    <property type="evidence" value="ECO:0007669"/>
    <property type="project" value="UniProtKB-UniRule"/>
</dbReference>
<feature type="modified residue" description="N6-carboxylysine" evidence="7 8">
    <location>
        <position position="147"/>
    </location>
</feature>
<evidence type="ECO:0000256" key="7">
    <source>
        <dbReference type="HAMAP-Rule" id="MF_01645"/>
    </source>
</evidence>
<gene>
    <name evidence="7" type="primary">allB</name>
    <name evidence="11" type="ORF">B4114_1645</name>
</gene>
<dbReference type="NCBIfam" id="TIGR00857">
    <property type="entry name" value="pyrC_multi"/>
    <property type="match status" value="1"/>
</dbReference>
<comment type="catalytic activity">
    <reaction evidence="7">
        <text>(S)-allantoin + H2O = allantoate + H(+)</text>
        <dbReference type="Rhea" id="RHEA:17029"/>
        <dbReference type="ChEBI" id="CHEBI:15377"/>
        <dbReference type="ChEBI" id="CHEBI:15378"/>
        <dbReference type="ChEBI" id="CHEBI:15678"/>
        <dbReference type="ChEBI" id="CHEBI:17536"/>
        <dbReference type="EC" id="3.5.2.5"/>
    </reaction>
</comment>
<dbReference type="InterPro" id="IPR050138">
    <property type="entry name" value="DHOase/Allantoinase_Hydrolase"/>
</dbReference>